<dbReference type="PANTHER" id="PTHR42799">
    <property type="entry name" value="MITOCHONDRIAL PEPTIDE METHIONINE SULFOXIDE REDUCTASE"/>
    <property type="match status" value="1"/>
</dbReference>
<keyword evidence="10" id="KW-1133">Transmembrane helix</keyword>
<comment type="similarity">
    <text evidence="8">Belongs to the MsrB Met sulfoxide reductase family.</text>
</comment>
<evidence type="ECO:0000256" key="9">
    <source>
        <dbReference type="HAMAP-Rule" id="MF_01401"/>
    </source>
</evidence>
<comment type="catalytic activity">
    <reaction evidence="7 9">
        <text>[thioredoxin]-disulfide + L-methionine + H2O = L-methionine (S)-S-oxide + [thioredoxin]-dithiol</text>
        <dbReference type="Rhea" id="RHEA:19993"/>
        <dbReference type="Rhea" id="RHEA-COMP:10698"/>
        <dbReference type="Rhea" id="RHEA-COMP:10700"/>
        <dbReference type="ChEBI" id="CHEBI:15377"/>
        <dbReference type="ChEBI" id="CHEBI:29950"/>
        <dbReference type="ChEBI" id="CHEBI:50058"/>
        <dbReference type="ChEBI" id="CHEBI:57844"/>
        <dbReference type="ChEBI" id="CHEBI:58772"/>
        <dbReference type="EC" id="1.8.4.11"/>
    </reaction>
</comment>
<dbReference type="FunFam" id="2.170.150.20:FF:000003">
    <property type="entry name" value="Peptide methionine sulfoxide reductase MsrB"/>
    <property type="match status" value="1"/>
</dbReference>
<dbReference type="InterPro" id="IPR002569">
    <property type="entry name" value="Met_Sox_Rdtase_MsrA_dom"/>
</dbReference>
<accession>A0A1U7M7K7</accession>
<evidence type="ECO:0000256" key="7">
    <source>
        <dbReference type="ARBA" id="ARBA00048782"/>
    </source>
</evidence>
<dbReference type="InterPro" id="IPR050162">
    <property type="entry name" value="MsrA_MetSO_reductase"/>
</dbReference>
<evidence type="ECO:0000256" key="4">
    <source>
        <dbReference type="ARBA" id="ARBA00023268"/>
    </source>
</evidence>
<comment type="similarity">
    <text evidence="2">In the N-terminal section; belongs to the MsrA Met sulfoxide reductase family.</text>
</comment>
<proteinExistence type="inferred from homology"/>
<dbReference type="SUPFAM" id="SSF51316">
    <property type="entry name" value="Mss4-like"/>
    <property type="match status" value="1"/>
</dbReference>
<evidence type="ECO:0000256" key="6">
    <source>
        <dbReference type="ARBA" id="ARBA00048488"/>
    </source>
</evidence>
<dbReference type="HAMAP" id="MF_01401">
    <property type="entry name" value="MsrA"/>
    <property type="match status" value="1"/>
</dbReference>
<keyword evidence="3 8" id="KW-0560">Oxidoreductase</keyword>
<dbReference type="OrthoDB" id="4174719at2"/>
<dbReference type="EMBL" id="LTDM01000011">
    <property type="protein sequence ID" value="OLS03199.1"/>
    <property type="molecule type" value="Genomic_DNA"/>
</dbReference>
<dbReference type="GO" id="GO:0008113">
    <property type="term" value="F:peptide-methionine (S)-S-oxide reductase activity"/>
    <property type="evidence" value="ECO:0007669"/>
    <property type="project" value="UniProtKB-UniRule"/>
</dbReference>
<comment type="similarity">
    <text evidence="9">Belongs to the MsrA Met sulfoxide reductase family.</text>
</comment>
<name>A0A1U7M7K7_TISCR</name>
<protein>
    <recommendedName>
        <fullName evidence="8 9">Multifunctional fusion protein</fullName>
    </recommendedName>
    <domain>
        <recommendedName>
            <fullName evidence="9">Peptide methionine sulfoxide reductase MsrA</fullName>
            <shortName evidence="9">Protein-methionine-S-oxide reductase</shortName>
            <ecNumber evidence="9">1.8.4.11</ecNumber>
        </recommendedName>
        <alternativeName>
            <fullName evidence="9">Peptide-methionine (S)-S-oxide reductase</fullName>
            <shortName evidence="9">Peptide Met(O) reductase</shortName>
        </alternativeName>
    </domain>
    <domain>
        <recommendedName>
            <fullName evidence="8">Peptide methionine sulfoxide reductase MsrB</fullName>
            <ecNumber evidence="8">1.8.4.12</ecNumber>
        </recommendedName>
        <alternativeName>
            <fullName evidence="8">Peptide-methionine (R)-S-oxide reductase</fullName>
        </alternativeName>
    </domain>
</protein>
<feature type="domain" description="MsrB" evidence="11">
    <location>
        <begin position="225"/>
        <end position="348"/>
    </location>
</feature>
<evidence type="ECO:0000313" key="12">
    <source>
        <dbReference type="EMBL" id="OLS03199.1"/>
    </source>
</evidence>
<evidence type="ECO:0000256" key="1">
    <source>
        <dbReference type="ARBA" id="ARBA00008076"/>
    </source>
</evidence>
<dbReference type="NCBIfam" id="TIGR00357">
    <property type="entry name" value="peptide-methionine (R)-S-oxide reductase MsrB"/>
    <property type="match status" value="1"/>
</dbReference>
<dbReference type="FunFam" id="3.30.1060.10:FF:000007">
    <property type="entry name" value="Peptide methionine sulfoxide reductase msrA/msrB"/>
    <property type="match status" value="1"/>
</dbReference>
<keyword evidence="4" id="KW-0511">Multifunctional enzyme</keyword>
<feature type="transmembrane region" description="Helical" evidence="10">
    <location>
        <begin position="6"/>
        <end position="23"/>
    </location>
</feature>
<evidence type="ECO:0000256" key="3">
    <source>
        <dbReference type="ARBA" id="ARBA00023002"/>
    </source>
</evidence>
<comment type="catalytic activity">
    <reaction evidence="5 9">
        <text>L-methionyl-[protein] + [thioredoxin]-disulfide + H2O = L-methionyl-(S)-S-oxide-[protein] + [thioredoxin]-dithiol</text>
        <dbReference type="Rhea" id="RHEA:14217"/>
        <dbReference type="Rhea" id="RHEA-COMP:10698"/>
        <dbReference type="Rhea" id="RHEA-COMP:10700"/>
        <dbReference type="Rhea" id="RHEA-COMP:12313"/>
        <dbReference type="Rhea" id="RHEA-COMP:12315"/>
        <dbReference type="ChEBI" id="CHEBI:15377"/>
        <dbReference type="ChEBI" id="CHEBI:16044"/>
        <dbReference type="ChEBI" id="CHEBI:29950"/>
        <dbReference type="ChEBI" id="CHEBI:44120"/>
        <dbReference type="ChEBI" id="CHEBI:50058"/>
        <dbReference type="EC" id="1.8.4.11"/>
    </reaction>
</comment>
<keyword evidence="13" id="KW-1185">Reference proteome</keyword>
<dbReference type="GO" id="GO:0005737">
    <property type="term" value="C:cytoplasm"/>
    <property type="evidence" value="ECO:0007669"/>
    <property type="project" value="TreeGrafter"/>
</dbReference>
<comment type="caution">
    <text evidence="8">Lacks conserved residue(s) required for the propagation of feature annotation.</text>
</comment>
<dbReference type="HAMAP" id="MF_01400">
    <property type="entry name" value="MsrB"/>
    <property type="match status" value="1"/>
</dbReference>
<dbReference type="GO" id="GO:0034599">
    <property type="term" value="P:cellular response to oxidative stress"/>
    <property type="evidence" value="ECO:0007669"/>
    <property type="project" value="TreeGrafter"/>
</dbReference>
<keyword evidence="10" id="KW-0472">Membrane</keyword>
<dbReference type="Gene3D" id="2.170.150.20">
    <property type="entry name" value="Peptide methionine sulfoxide reductase"/>
    <property type="match status" value="1"/>
</dbReference>
<comment type="function">
    <text evidence="9">Has an important function as a repair enzyme for proteins that have been inactivated by oxidation. Catalyzes the reversible oxidation-reduction of methionine sulfoxide in proteins to methionine.</text>
</comment>
<dbReference type="Proteomes" id="UP000186112">
    <property type="component" value="Unassembled WGS sequence"/>
</dbReference>
<dbReference type="Pfam" id="PF01641">
    <property type="entry name" value="SelR"/>
    <property type="match status" value="1"/>
</dbReference>
<evidence type="ECO:0000256" key="8">
    <source>
        <dbReference type="HAMAP-Rule" id="MF_01400"/>
    </source>
</evidence>
<evidence type="ECO:0000313" key="13">
    <source>
        <dbReference type="Proteomes" id="UP000186112"/>
    </source>
</evidence>
<feature type="active site" description="Nucleophile" evidence="8">
    <location>
        <position position="337"/>
    </location>
</feature>
<dbReference type="InterPro" id="IPR011057">
    <property type="entry name" value="Mss4-like_sf"/>
</dbReference>
<dbReference type="InterPro" id="IPR002579">
    <property type="entry name" value="Met_Sox_Rdtase_MsrB_dom"/>
</dbReference>
<comment type="catalytic activity">
    <reaction evidence="6 8">
        <text>L-methionyl-[protein] + [thioredoxin]-disulfide + H2O = L-methionyl-(R)-S-oxide-[protein] + [thioredoxin]-dithiol</text>
        <dbReference type="Rhea" id="RHEA:24164"/>
        <dbReference type="Rhea" id="RHEA-COMP:10698"/>
        <dbReference type="Rhea" id="RHEA-COMP:10700"/>
        <dbReference type="Rhea" id="RHEA-COMP:12313"/>
        <dbReference type="Rhea" id="RHEA-COMP:12314"/>
        <dbReference type="ChEBI" id="CHEBI:15377"/>
        <dbReference type="ChEBI" id="CHEBI:16044"/>
        <dbReference type="ChEBI" id="CHEBI:29950"/>
        <dbReference type="ChEBI" id="CHEBI:45764"/>
        <dbReference type="ChEBI" id="CHEBI:50058"/>
        <dbReference type="EC" id="1.8.4.12"/>
    </reaction>
</comment>
<dbReference type="InterPro" id="IPR036509">
    <property type="entry name" value="Met_Sox_Rdtase_MsrA_sf"/>
</dbReference>
<reference evidence="12 13" key="1">
    <citation type="submission" date="2016-02" db="EMBL/GenBank/DDBJ databases">
        <title>Genome sequence of Tissierella creatinophila DSM 6911.</title>
        <authorList>
            <person name="Poehlein A."/>
            <person name="Daniel R."/>
        </authorList>
    </citation>
    <scope>NUCLEOTIDE SEQUENCE [LARGE SCALE GENOMIC DNA]</scope>
    <source>
        <strain evidence="12 13">DSM 6911</strain>
    </source>
</reference>
<dbReference type="GO" id="GO:0033744">
    <property type="term" value="F:L-methionine:thioredoxin-disulfide S-oxidoreductase activity"/>
    <property type="evidence" value="ECO:0007669"/>
    <property type="project" value="RHEA"/>
</dbReference>
<dbReference type="SUPFAM" id="SSF55068">
    <property type="entry name" value="Peptide methionine sulfoxide reductase"/>
    <property type="match status" value="1"/>
</dbReference>
<evidence type="ECO:0000259" key="11">
    <source>
        <dbReference type="PROSITE" id="PS51790"/>
    </source>
</evidence>
<dbReference type="NCBIfam" id="TIGR00401">
    <property type="entry name" value="msrA"/>
    <property type="match status" value="1"/>
</dbReference>
<dbReference type="PROSITE" id="PS51790">
    <property type="entry name" value="MSRB"/>
    <property type="match status" value="1"/>
</dbReference>
<comment type="caution">
    <text evidence="12">The sequence shown here is derived from an EMBL/GenBank/DDBJ whole genome shotgun (WGS) entry which is preliminary data.</text>
</comment>
<dbReference type="PANTHER" id="PTHR42799:SF2">
    <property type="entry name" value="MITOCHONDRIAL PEPTIDE METHIONINE SULFOXIDE REDUCTASE"/>
    <property type="match status" value="1"/>
</dbReference>
<evidence type="ECO:0000256" key="5">
    <source>
        <dbReference type="ARBA" id="ARBA00047806"/>
    </source>
</evidence>
<dbReference type="EC" id="1.8.4.11" evidence="9"/>
<dbReference type="GO" id="GO:0033743">
    <property type="term" value="F:peptide-methionine (R)-S-oxide reductase activity"/>
    <property type="evidence" value="ECO:0007669"/>
    <property type="project" value="UniProtKB-UniRule"/>
</dbReference>
<gene>
    <name evidence="12" type="primary">msrAB_1</name>
    <name evidence="9" type="synonym">msrA</name>
    <name evidence="8" type="synonym">msrB</name>
    <name evidence="12" type="ORF">TICRE_09000</name>
</gene>
<dbReference type="AlphaFoldDB" id="A0A1U7M7K7"/>
<sequence length="364" mass="41773">MKDKYIILIIVVILTVFLILRNMNFGNRAPANKNPSLTKDYREEDVNTIYLAGGCFWGVEGYFERIEGVVDVVSGYANGTTKNPTYEDVIYKNTGHAETVELKYDPSKIDLTEILLYYFKVIDPTSLNKQGSDIGNQYRTGIYYTDVKQVDEIKKVIEVEQKKYKKDIVVEVLPLENFYKAEEYHQDYLKKNPTGYCHINLKEAETGVERDPSLGDIDIYLKPSDEELREKLSKEEYNVTQKGSTERPFTHEYDKLDERGIYVDIVTGEPLFSSQDKYDAGCGWPSFTKPIDEKHIKQYNDKSLGMNRIEVKSSSGDSHLGHVFNDGPPDKGGMRYCINGSSLKFIPYEEMEKEGYGDLKTIFD</sequence>
<dbReference type="EC" id="1.8.4.12" evidence="8"/>
<evidence type="ECO:0000256" key="10">
    <source>
        <dbReference type="SAM" id="Phobius"/>
    </source>
</evidence>
<evidence type="ECO:0000256" key="2">
    <source>
        <dbReference type="ARBA" id="ARBA00011017"/>
    </source>
</evidence>
<keyword evidence="10" id="KW-0812">Transmembrane</keyword>
<dbReference type="RefSeq" id="WP_084191827.1">
    <property type="nucleotide sequence ID" value="NZ_LTDM01000011.1"/>
</dbReference>
<dbReference type="Gene3D" id="3.30.1060.10">
    <property type="entry name" value="Peptide methionine sulphoxide reductase MsrA"/>
    <property type="match status" value="1"/>
</dbReference>
<feature type="active site" evidence="9">
    <location>
        <position position="55"/>
    </location>
</feature>
<dbReference type="Pfam" id="PF01625">
    <property type="entry name" value="PMSR"/>
    <property type="match status" value="1"/>
</dbReference>
<organism evidence="12 13">
    <name type="scientific">Tissierella creatinophila DSM 6911</name>
    <dbReference type="NCBI Taxonomy" id="1123403"/>
    <lineage>
        <taxon>Bacteria</taxon>
        <taxon>Bacillati</taxon>
        <taxon>Bacillota</taxon>
        <taxon>Tissierellia</taxon>
        <taxon>Tissierellales</taxon>
        <taxon>Tissierellaceae</taxon>
        <taxon>Tissierella</taxon>
    </lineage>
</organism>
<comment type="similarity">
    <text evidence="1">In the C-terminal section; belongs to the MsrB Met sulfoxide reductase family.</text>
</comment>